<dbReference type="GO" id="GO:0043122">
    <property type="term" value="P:regulation of canonical NF-kappaB signal transduction"/>
    <property type="evidence" value="ECO:0007669"/>
    <property type="project" value="TreeGrafter"/>
</dbReference>
<dbReference type="Gene3D" id="3.30.40.10">
    <property type="entry name" value="Zinc/RING finger domain, C3HC4 (zinc finger)"/>
    <property type="match status" value="2"/>
</dbReference>
<keyword evidence="8" id="KW-1185">Reference proteome</keyword>
<dbReference type="InterPro" id="IPR027370">
    <property type="entry name" value="Znf-RING_euk"/>
</dbReference>
<keyword evidence="3" id="KW-0862">Zinc</keyword>
<dbReference type="PANTHER" id="PTHR10131:SF157">
    <property type="entry name" value="RECEPTOR-ASSOCIATED FACTOR, PUTATIVE-RELATED"/>
    <property type="match status" value="1"/>
</dbReference>
<feature type="compositionally biased region" description="Polar residues" evidence="5">
    <location>
        <begin position="241"/>
        <end position="268"/>
    </location>
</feature>
<dbReference type="Pfam" id="PF13445">
    <property type="entry name" value="zf-RING_UBOX"/>
    <property type="match status" value="1"/>
</dbReference>
<keyword evidence="2 4" id="KW-0863">Zinc-finger</keyword>
<dbReference type="InterPro" id="IPR017907">
    <property type="entry name" value="Znf_RING_CS"/>
</dbReference>
<evidence type="ECO:0000313" key="8">
    <source>
        <dbReference type="Proteomes" id="UP001162480"/>
    </source>
</evidence>
<dbReference type="Proteomes" id="UP001162480">
    <property type="component" value="Chromosome 5"/>
</dbReference>
<proteinExistence type="predicted"/>
<organism evidence="7 8">
    <name type="scientific">Octopus vulgaris</name>
    <name type="common">Common octopus</name>
    <dbReference type="NCBI Taxonomy" id="6645"/>
    <lineage>
        <taxon>Eukaryota</taxon>
        <taxon>Metazoa</taxon>
        <taxon>Spiralia</taxon>
        <taxon>Lophotrochozoa</taxon>
        <taxon>Mollusca</taxon>
        <taxon>Cephalopoda</taxon>
        <taxon>Coleoidea</taxon>
        <taxon>Octopodiformes</taxon>
        <taxon>Octopoda</taxon>
        <taxon>Incirrata</taxon>
        <taxon>Octopodidae</taxon>
        <taxon>Octopus</taxon>
    </lineage>
</organism>
<dbReference type="SUPFAM" id="SSF57850">
    <property type="entry name" value="RING/U-box"/>
    <property type="match status" value="1"/>
</dbReference>
<evidence type="ECO:0000259" key="6">
    <source>
        <dbReference type="PROSITE" id="PS50089"/>
    </source>
</evidence>
<dbReference type="InterPro" id="IPR013083">
    <property type="entry name" value="Znf_RING/FYVE/PHD"/>
</dbReference>
<feature type="region of interest" description="Disordered" evidence="5">
    <location>
        <begin position="237"/>
        <end position="268"/>
    </location>
</feature>
<dbReference type="InterPro" id="IPR001841">
    <property type="entry name" value="Znf_RING"/>
</dbReference>
<dbReference type="SMART" id="SM00184">
    <property type="entry name" value="RING"/>
    <property type="match status" value="1"/>
</dbReference>
<accession>A0AA36F3K9</accession>
<evidence type="ECO:0000256" key="3">
    <source>
        <dbReference type="ARBA" id="ARBA00022833"/>
    </source>
</evidence>
<reference evidence="7" key="1">
    <citation type="submission" date="2023-08" db="EMBL/GenBank/DDBJ databases">
        <authorList>
            <person name="Alioto T."/>
            <person name="Alioto T."/>
            <person name="Gomez Garrido J."/>
        </authorList>
    </citation>
    <scope>NUCLEOTIDE SEQUENCE</scope>
</reference>
<name>A0AA36F3K9_OCTVU</name>
<sequence length="386" mass="44026">MGYDIHQFVETIDINLVCSICGSVFENPVLTPCGHSFCLICLETWLKTSLTQEQPPSQLLQLQYRRPRSFPSTCLSPVTASCPECRKPVHPNEAKPEIALRNLINGYYMFCPFRKNGCYVMTKLEQLENHESKCPHSPVKCASCGTTVRMVNLAEHQIKCQSLAALIEDSDDSYERQEYTPSKVPVTDKNTSVEFAQLLKIMQEQMDIFETDLPDANDTVQGSKHCSKVKRVNKKRPKSFIDNTLTSRQESSRNTVATQSDNNSKSNCSGLHWFEHSINKDGNRTHSYSTPPSFPATKMAAYIFRYLLNKPTYIDSRRVFRAIQKFYDDFTISSHLYDNAVHVLVATALASNWFTEIQQNCLSQWQQSLVKCHELLESTVHINLDN</sequence>
<dbReference type="PROSITE" id="PS50089">
    <property type="entry name" value="ZF_RING_2"/>
    <property type="match status" value="1"/>
</dbReference>
<dbReference type="AlphaFoldDB" id="A0AA36F3K9"/>
<feature type="domain" description="RING-type" evidence="6">
    <location>
        <begin position="18"/>
        <end position="86"/>
    </location>
</feature>
<gene>
    <name evidence="7" type="ORF">OCTVUL_1B029491</name>
</gene>
<dbReference type="EMBL" id="OX597818">
    <property type="protein sequence ID" value="CAI9722570.1"/>
    <property type="molecule type" value="Genomic_DNA"/>
</dbReference>
<dbReference type="PROSITE" id="PS00518">
    <property type="entry name" value="ZF_RING_1"/>
    <property type="match status" value="1"/>
</dbReference>
<evidence type="ECO:0000256" key="5">
    <source>
        <dbReference type="SAM" id="MobiDB-lite"/>
    </source>
</evidence>
<evidence type="ECO:0000256" key="4">
    <source>
        <dbReference type="PROSITE-ProRule" id="PRU00175"/>
    </source>
</evidence>
<evidence type="ECO:0000256" key="2">
    <source>
        <dbReference type="ARBA" id="ARBA00022771"/>
    </source>
</evidence>
<keyword evidence="1" id="KW-0479">Metal-binding</keyword>
<dbReference type="GO" id="GO:0008270">
    <property type="term" value="F:zinc ion binding"/>
    <property type="evidence" value="ECO:0007669"/>
    <property type="project" value="UniProtKB-KW"/>
</dbReference>
<dbReference type="PANTHER" id="PTHR10131">
    <property type="entry name" value="TNF RECEPTOR ASSOCIATED FACTOR"/>
    <property type="match status" value="1"/>
</dbReference>
<evidence type="ECO:0000256" key="1">
    <source>
        <dbReference type="ARBA" id="ARBA00022723"/>
    </source>
</evidence>
<dbReference type="SUPFAM" id="SSF49599">
    <property type="entry name" value="TRAF domain-like"/>
    <property type="match status" value="1"/>
</dbReference>
<protein>
    <submittedName>
        <fullName evidence="7">Finger 151-like</fullName>
    </submittedName>
</protein>
<evidence type="ECO:0000313" key="7">
    <source>
        <dbReference type="EMBL" id="CAI9722570.1"/>
    </source>
</evidence>